<dbReference type="KEGG" id="azq:G3580_01830"/>
<dbReference type="Proteomes" id="UP000501991">
    <property type="component" value="Chromosome"/>
</dbReference>
<protein>
    <recommendedName>
        <fullName evidence="4">Transmembrane protein</fullName>
    </recommendedName>
</protein>
<evidence type="ECO:0000256" key="1">
    <source>
        <dbReference type="SAM" id="Phobius"/>
    </source>
</evidence>
<feature type="transmembrane region" description="Helical" evidence="1">
    <location>
        <begin position="37"/>
        <end position="55"/>
    </location>
</feature>
<evidence type="ECO:0000313" key="2">
    <source>
        <dbReference type="EMBL" id="QID16471.1"/>
    </source>
</evidence>
<feature type="transmembrane region" description="Helical" evidence="1">
    <location>
        <begin position="87"/>
        <end position="105"/>
    </location>
</feature>
<feature type="transmembrane region" description="Helical" evidence="1">
    <location>
        <begin position="140"/>
        <end position="159"/>
    </location>
</feature>
<keyword evidence="1" id="KW-0812">Transmembrane</keyword>
<accession>A0A6C1AYM9</accession>
<feature type="transmembrane region" description="Helical" evidence="1">
    <location>
        <begin position="7"/>
        <end position="25"/>
    </location>
</feature>
<sequence>MTARARHLLLTVVAGLLIALYIGLLHHFTAAGTPSQTGAALALLPMALTTLWLAWTSRHRRVALALWLTGLALLIGFRHVLAARFAYIELIQHAGTFASLAGLFGRTLGAGRTPMVSLFAQTVHGPLAPPLARYTRRVTVAWTAVFCLMAAASLVLFFSGHVASWSLFANVLTPILIPAVFLIEYLVRRRVLPAALQTGLVDSIRSAWPAFERWSAHREHLRATSSGSPRQP</sequence>
<dbReference type="EMBL" id="CP048836">
    <property type="protein sequence ID" value="QID16471.1"/>
    <property type="molecule type" value="Genomic_DNA"/>
</dbReference>
<keyword evidence="1" id="KW-0472">Membrane</keyword>
<name>A0A6C1AYM9_9RHOO</name>
<organism evidence="2 3">
    <name type="scientific">Nitrogeniibacter mangrovi</name>
    <dbReference type="NCBI Taxonomy" id="2016596"/>
    <lineage>
        <taxon>Bacteria</taxon>
        <taxon>Pseudomonadati</taxon>
        <taxon>Pseudomonadota</taxon>
        <taxon>Betaproteobacteria</taxon>
        <taxon>Rhodocyclales</taxon>
        <taxon>Zoogloeaceae</taxon>
        <taxon>Nitrogeniibacter</taxon>
    </lineage>
</organism>
<gene>
    <name evidence="2" type="ORF">G3580_01830</name>
</gene>
<feature type="transmembrane region" description="Helical" evidence="1">
    <location>
        <begin position="62"/>
        <end position="81"/>
    </location>
</feature>
<keyword evidence="3" id="KW-1185">Reference proteome</keyword>
<evidence type="ECO:0008006" key="4">
    <source>
        <dbReference type="Google" id="ProtNLM"/>
    </source>
</evidence>
<keyword evidence="1" id="KW-1133">Transmembrane helix</keyword>
<feature type="transmembrane region" description="Helical" evidence="1">
    <location>
        <begin position="165"/>
        <end position="187"/>
    </location>
</feature>
<evidence type="ECO:0000313" key="3">
    <source>
        <dbReference type="Proteomes" id="UP000501991"/>
    </source>
</evidence>
<dbReference type="AlphaFoldDB" id="A0A6C1AYM9"/>
<reference evidence="2 3" key="1">
    <citation type="submission" date="2020-02" db="EMBL/GenBank/DDBJ databases">
        <title>Nitrogenibacter mangrovi gen. nov., sp. nov. isolated from mangrove sediment, a denitrifying betaproteobacterium.</title>
        <authorList>
            <person name="Liao H."/>
            <person name="Tian Y."/>
        </authorList>
    </citation>
    <scope>NUCLEOTIDE SEQUENCE [LARGE SCALE GENOMIC DNA]</scope>
    <source>
        <strain evidence="2 3">M9-3-2</strain>
    </source>
</reference>
<proteinExistence type="predicted"/>
<dbReference type="RefSeq" id="WP_173763639.1">
    <property type="nucleotide sequence ID" value="NZ_CP048836.1"/>
</dbReference>